<keyword evidence="6" id="KW-1185">Reference proteome</keyword>
<dbReference type="InterPro" id="IPR005101">
    <property type="entry name" value="Cryptochr/Photolyase_FAD-bd"/>
</dbReference>
<dbReference type="Gene3D" id="1.25.40.80">
    <property type="match status" value="1"/>
</dbReference>
<keyword evidence="3" id="KW-0274">FAD</keyword>
<dbReference type="RefSeq" id="WP_249056214.1">
    <property type="nucleotide sequence ID" value="NZ_JALZWP010000002.1"/>
</dbReference>
<organism evidence="5 6">
    <name type="scientific">Roseinatronobacter domitianus</name>
    <dbReference type="NCBI Taxonomy" id="2940293"/>
    <lineage>
        <taxon>Bacteria</taxon>
        <taxon>Pseudomonadati</taxon>
        <taxon>Pseudomonadota</taxon>
        <taxon>Alphaproteobacteria</taxon>
        <taxon>Rhodobacterales</taxon>
        <taxon>Paracoccaceae</taxon>
        <taxon>Roseinatronobacter</taxon>
    </lineage>
</organism>
<keyword evidence="2" id="KW-0285">Flavoprotein</keyword>
<dbReference type="Pfam" id="PF03441">
    <property type="entry name" value="FAD_binding_7"/>
    <property type="match status" value="1"/>
</dbReference>
<feature type="domain" description="Cryptochrome/DNA photolyase FAD-binding" evidence="4">
    <location>
        <begin position="75"/>
        <end position="203"/>
    </location>
</feature>
<evidence type="ECO:0000256" key="3">
    <source>
        <dbReference type="ARBA" id="ARBA00022827"/>
    </source>
</evidence>
<proteinExistence type="predicted"/>
<dbReference type="Gene3D" id="1.10.579.10">
    <property type="entry name" value="DNA Cyclobutane Dipyrimidine Photolyase, subunit A, domain 3"/>
    <property type="match status" value="1"/>
</dbReference>
<dbReference type="SUPFAM" id="SSF48173">
    <property type="entry name" value="Cryptochrome/photolyase FAD-binding domain"/>
    <property type="match status" value="1"/>
</dbReference>
<gene>
    <name evidence="5" type="ORF">M3N55_02910</name>
</gene>
<dbReference type="InterPro" id="IPR036134">
    <property type="entry name" value="Crypto/Photolyase_FAD-like_sf"/>
</dbReference>
<evidence type="ECO:0000256" key="2">
    <source>
        <dbReference type="ARBA" id="ARBA00022630"/>
    </source>
</evidence>
<comment type="caution">
    <text evidence="5">The sequence shown here is derived from an EMBL/GenBank/DDBJ whole genome shotgun (WGS) entry which is preliminary data.</text>
</comment>
<evidence type="ECO:0000313" key="6">
    <source>
        <dbReference type="Proteomes" id="UP001202550"/>
    </source>
</evidence>
<accession>A0ABT0LYJ4</accession>
<evidence type="ECO:0000313" key="5">
    <source>
        <dbReference type="EMBL" id="MCL1627671.1"/>
    </source>
</evidence>
<comment type="cofactor">
    <cofactor evidence="1">
        <name>FAD</name>
        <dbReference type="ChEBI" id="CHEBI:57692"/>
    </cofactor>
</comment>
<sequence length="403" mass="45225">MTLPAPTRDAALAHIADFTPHMGARYAKRRNTDYGPRRHGAVSCLSPHLRRRLVAEDEVIAAALAAHGQEGAEKFIQEVVWRSYFKGWMEHRPTTWTTYRDGLERDFEVLTKDRKLRAQVQAATEGRTGLDCFDAWATELVDTGYLHNHARMWFASIWIFTFGLPWRLGADFFLRNLLDGDPASNTLGWRWVAGLHTRGKTYAAQAWNIAKFTDGRFVPRDTDLAPDAPALVHEEPDGLPDRLGLRMPLLPDLSKPTALLLTEEDCSPTLPDGLTIVTTATLEASHLRSPETVADHVTEFERAALRDTAQRLGHRAFEMRAGLPRDLAKWAAQAGARQIVTPFVPQGYVRDWLDSAQPALDAQGITLTEVQRDWDKRIWPHATAGFFKVKTKIPAILQDAALV</sequence>
<protein>
    <submittedName>
        <fullName evidence="5">Deoxyribodipyrimidine photolyase</fullName>
    </submittedName>
</protein>
<evidence type="ECO:0000256" key="1">
    <source>
        <dbReference type="ARBA" id="ARBA00001974"/>
    </source>
</evidence>
<dbReference type="InterPro" id="IPR002081">
    <property type="entry name" value="Cryptochrome/DNA_photolyase_1"/>
</dbReference>
<evidence type="ECO:0000259" key="4">
    <source>
        <dbReference type="Pfam" id="PF03441"/>
    </source>
</evidence>
<dbReference type="EMBL" id="JALZWP010000002">
    <property type="protein sequence ID" value="MCL1627671.1"/>
    <property type="molecule type" value="Genomic_DNA"/>
</dbReference>
<name>A0ABT0LYJ4_9RHOB</name>
<dbReference type="PANTHER" id="PTHR11455:SF9">
    <property type="entry name" value="CRYPTOCHROME CIRCADIAN CLOCK 5 ISOFORM X1"/>
    <property type="match status" value="1"/>
</dbReference>
<dbReference type="Proteomes" id="UP001202550">
    <property type="component" value="Unassembled WGS sequence"/>
</dbReference>
<reference evidence="5 6" key="1">
    <citation type="submission" date="2022-05" db="EMBL/GenBank/DDBJ databases">
        <title>Seasonal and diel survey of microbial diversity of the Tyrrhenian coast.</title>
        <authorList>
            <person name="Gattoni G."/>
            <person name="Corral P."/>
        </authorList>
    </citation>
    <scope>NUCLEOTIDE SEQUENCE [LARGE SCALE GENOMIC DNA]</scope>
    <source>
        <strain evidence="5 6">V10</strain>
    </source>
</reference>
<dbReference type="PANTHER" id="PTHR11455">
    <property type="entry name" value="CRYPTOCHROME"/>
    <property type="match status" value="1"/>
</dbReference>